<accession>A0AAJ7BME5</accession>
<dbReference type="RefSeq" id="XP_024938452.1">
    <property type="nucleotide sequence ID" value="XM_025082684.1"/>
</dbReference>
<evidence type="ECO:0000313" key="11">
    <source>
        <dbReference type="RefSeq" id="XP_024938449.1"/>
    </source>
</evidence>
<dbReference type="InterPro" id="IPR000403">
    <property type="entry name" value="PI3/4_kinase_cat_dom"/>
</dbReference>
<dbReference type="Pfam" id="PF20500">
    <property type="entry name" value="DNA-PKcs_N"/>
    <property type="match status" value="1"/>
</dbReference>
<evidence type="ECO:0000313" key="14">
    <source>
        <dbReference type="RefSeq" id="XP_024938452.1"/>
    </source>
</evidence>
<evidence type="ECO:0000313" key="8">
    <source>
        <dbReference type="Proteomes" id="UP000694920"/>
    </source>
</evidence>
<evidence type="ECO:0000313" key="10">
    <source>
        <dbReference type="RefSeq" id="XP_015589646.1"/>
    </source>
</evidence>
<dbReference type="GeneID" id="107265108"/>
<evidence type="ECO:0000256" key="5">
    <source>
        <dbReference type="ARBA" id="ARBA00023242"/>
    </source>
</evidence>
<keyword evidence="5" id="KW-0539">Nucleus</keyword>
<name>A0AAJ7BME5_CEPCN</name>
<dbReference type="InterPro" id="IPR036940">
    <property type="entry name" value="PI3/4_kinase_cat_sf"/>
</dbReference>
<dbReference type="Proteomes" id="UP000694920">
    <property type="component" value="Unplaced"/>
</dbReference>
<keyword evidence="3" id="KW-0723">Serine/threonine-protein kinase</keyword>
<evidence type="ECO:0000313" key="12">
    <source>
        <dbReference type="RefSeq" id="XP_024938450.1"/>
    </source>
</evidence>
<dbReference type="InterPro" id="IPR011009">
    <property type="entry name" value="Kinase-like_dom_sf"/>
</dbReference>
<dbReference type="RefSeq" id="XP_015589646.1">
    <property type="nucleotide sequence ID" value="XM_015734160.2"/>
</dbReference>
<dbReference type="InterPro" id="IPR003152">
    <property type="entry name" value="FATC_dom"/>
</dbReference>
<dbReference type="GO" id="GO:0005634">
    <property type="term" value="C:nucleus"/>
    <property type="evidence" value="ECO:0007669"/>
    <property type="project" value="UniProtKB-SubCell"/>
</dbReference>
<reference evidence="9 10" key="1">
    <citation type="submission" date="2025-04" db="UniProtKB">
        <authorList>
            <consortium name="RefSeq"/>
        </authorList>
    </citation>
    <scope>IDENTIFICATION</scope>
</reference>
<dbReference type="Pfam" id="PF02260">
    <property type="entry name" value="FATC"/>
    <property type="match status" value="1"/>
</dbReference>
<feature type="domain" description="FATC" evidence="7">
    <location>
        <begin position="3833"/>
        <end position="3865"/>
    </location>
</feature>
<gene>
    <name evidence="9 10 11 12 13 14" type="primary">LOC107265108</name>
</gene>
<dbReference type="Pfam" id="PF20502">
    <property type="entry name" value="DNAPKcs_CC1-2"/>
    <property type="match status" value="1"/>
</dbReference>
<dbReference type="GO" id="GO:0006303">
    <property type="term" value="P:double-strand break repair via nonhomologous end joining"/>
    <property type="evidence" value="ECO:0007669"/>
    <property type="project" value="InterPro"/>
</dbReference>
<evidence type="ECO:0000256" key="3">
    <source>
        <dbReference type="ARBA" id="ARBA00022527"/>
    </source>
</evidence>
<evidence type="ECO:0000256" key="2">
    <source>
        <dbReference type="ARBA" id="ARBA00011031"/>
    </source>
</evidence>
<dbReference type="KEGG" id="ccin:107265108"/>
<dbReference type="GO" id="GO:0000723">
    <property type="term" value="P:telomere maintenance"/>
    <property type="evidence" value="ECO:0007669"/>
    <property type="project" value="TreeGrafter"/>
</dbReference>
<dbReference type="Pfam" id="PF00454">
    <property type="entry name" value="PI3_PI4_kinase"/>
    <property type="match status" value="1"/>
</dbReference>
<dbReference type="RefSeq" id="XP_024938451.1">
    <property type="nucleotide sequence ID" value="XM_025082683.1"/>
</dbReference>
<keyword evidence="9 10" id="KW-0418">Kinase</keyword>
<dbReference type="RefSeq" id="XP_024938449.1">
    <property type="nucleotide sequence ID" value="XM_025082681.1"/>
</dbReference>
<proteinExistence type="inferred from homology"/>
<dbReference type="PROSITE" id="PS50290">
    <property type="entry name" value="PI3_4_KINASE_3"/>
    <property type="match status" value="1"/>
</dbReference>
<protein>
    <submittedName>
        <fullName evidence="9 10">DNA-dependent protein kinase catalytic subunit isoform X1</fullName>
    </submittedName>
</protein>
<keyword evidence="9 10" id="KW-0808">Transferase</keyword>
<dbReference type="InterPro" id="IPR046803">
    <property type="entry name" value="DNAPKcs_CC1-2"/>
</dbReference>
<dbReference type="SMART" id="SM01344">
    <property type="entry name" value="NUC194"/>
    <property type="match status" value="1"/>
</dbReference>
<keyword evidence="4" id="KW-0227">DNA damage</keyword>
<dbReference type="RefSeq" id="XP_024938450.1">
    <property type="nucleotide sequence ID" value="XM_025082682.1"/>
</dbReference>
<dbReference type="SMART" id="SM00146">
    <property type="entry name" value="PI3Kc"/>
    <property type="match status" value="1"/>
</dbReference>
<dbReference type="InterPro" id="IPR046804">
    <property type="entry name" value="DNA-PKcs_N"/>
</dbReference>
<dbReference type="InterPro" id="IPR012582">
    <property type="entry name" value="DNAPKcs_CC3"/>
</dbReference>
<feature type="domain" description="PI3K/PI4K catalytic" evidence="6">
    <location>
        <begin position="3468"/>
        <end position="3795"/>
    </location>
</feature>
<keyword evidence="8" id="KW-1185">Reference proteome</keyword>
<comment type="subcellular location">
    <subcellularLocation>
        <location evidence="1">Nucleus</location>
    </subcellularLocation>
</comment>
<evidence type="ECO:0000313" key="13">
    <source>
        <dbReference type="RefSeq" id="XP_024938451.1"/>
    </source>
</evidence>
<dbReference type="InterPro" id="IPR045581">
    <property type="entry name" value="DNAPKcs_CC5"/>
</dbReference>
<dbReference type="Gene3D" id="3.30.1010.10">
    <property type="entry name" value="Phosphatidylinositol 3-kinase Catalytic Subunit, Chain A, domain 4"/>
    <property type="match status" value="1"/>
</dbReference>
<evidence type="ECO:0000259" key="7">
    <source>
        <dbReference type="PROSITE" id="PS51190"/>
    </source>
</evidence>
<sequence>MEEFHLFLNNVRKCQEERNDNVLKGILQGCRSNFQNLSATDCELALSIIFDENLGLLKFMYNELDEVQRRRMDSSIKEGFHLLVFIATEFKGPFKNYCVAAKEICHFALIGKYDLYIKRAACRFFQTLIKIYKSENLELEKNVKDFRKKFVLLGIKERSMVLAVLGTIAKHCPECIQEDDAKSIYKYLMADCTQTTKYSSPPPEVEFYLETWADMLDSCSPAERRSQEFKRRYKMLYPWIKNLSTSTEDRKRKHIMRKAIDLLIRHITFFQELIYQDYKYWHSTFLSLSTQTSANGDIGIKAIRAYYGMIGTILRHKNSDADKEIFLYFENDFMRSFDRNLNENELRQVVHGVSQLAASYKIHSTVEAVDKIYYLILRRTMFLYSRSNELTRFDDIPYYQEALSTIMCEMSTISVEQINALTKLCTLLVKQFAKLSITTQTFAVESLIGTIGRLENIPKNLYQQYLHNLIYDGLIWSCSHTILIDAELERDAKNLEELPLCYKHYWPLWKTLLNPLKYGTQYQLLQEVFDEMISCCVTIISKLDLNVKPKTDDVYSDDDFSKIAVNETDFRIFLNLVDLYVDIFEACRSLPHLIENWLNRFLRAIIKTSYRHPLVSGFYKLVRQAIKISDVFQDKDKLEAHQDTVMLVKEYLSEVLDLVCGFSEELQITCVYLILDAPITFVENILDRAPGILKIAFTTGLSNFSLASSALGTLTRWTNYFGNERIKNLLLRVVPHLEPFLCSRETSVEMLQDILKTQRKVVKKVTLVNEENTLENFQKNILIFLGSLDSDITLAFVHERSLNTGATWDKKNLLKYTLPYPDIKLDIYLDNGLSRIIELALHSADRRTKVVAAEVLHSVVAVVLDKTRQKSGQQLDNFATIYSTLLPTLLRLGCDSDDVVRQVFHPLMLQLTHWLGKEEMLCSSITRLLVDAIFDGIDDESNSSLKEFSGKCLAEFVEWSMMSTEKQFTKTFDNVIGILNKIMSLSLHPSARKRVAAAIAFNHLYRILREYSEIVDIFWLEILYSFIKSLVGCDDSRIGTALKHVERVLIAKANVFHKHNEERRISVEFGGSTLKDAADWLFLQCITTDRNCRNKCMELLEKISVHVPCYNSTKNVVSFYNNTNGVKALNSMILKNLNEKNYTVISLENLQSLLRALDCYIWLIGNDLLNFETLFATENGNGYVIFDCVQNFIHCLLHVRANNSDEVSVLSSELETLKVIKREIVIVVLKFVEILLIIINKHRAINVPPSFWSKDLFTLISFCVLEPHALEFNEKNLKITETLPRQVESLFSTMKKNNFIFDSLKDTISMAVVKKYQECFELDAIIKKNNAELNNSVRGLTLLRKSLLLDKIFEEQNIDASWPQRKLIVLFNALRTDSCNAPTCTILDPDTKEYFENLMQLLLITYDPALAKTLLNLILDKTPLENLDSTKIQHGYYFLLILKNPIFHHMLRNVEEIMKMLQDQLLYNNPAELLMILKEMMAFSLNHKKELRTYFEKLTKILLEMCPLLKKSINNLPSRKDMFLYIYITLVKLMQTPVIVARERTYLYEWILDELRCSDNLEYKTQLLENFAIGLIDAELDSNNELLNVLKVIKNTHLPQSTNDMSMNNAENLKIREYFDTLLKLLPALKSTKFFESAMLFAAGTGNVLCDEKITDSLTLFFQVVPMECALKSIDIAFRNFMDLDHQQVRMDILHSFLIPSFDRVKLEIIEEFFEKNVTEISVIISQSLAGCEIDMRRLILTKVGCYDLLGIMFTKLSDDKIESMKVDRTMLIMSAMKVRSFKTYSNENKELMRLLHCSAYNFCVARVTLKNDEKMYNLLFGENREKGQLIWENIIDCEKRYTFQQSFKDTLKKRRRHVNIRKKKEGANDHHARHSYLYSFDLASSTLTEDMNSYDYNDLSLKSSPDGNNAQERMSVTLESDDLNDHECMASICAVFRHLMSNGIFVPFNENDTSQSKQEMPEWLKNFYNAFTYSVRSKRQNVALFILKVILNVPEAFKPYAKFFLAPIITAINVCFRDYCMNDFITDAIVMLRNWKDVAIPTEGKEKLEAQKFLEAIIGVTEINPSNLCKFNMKIINILVESWNQCLTLPAKLNEKIESSPHVAVHLILIFVKNKMVESVVRQESILNHLQNSVGKWMENKEAAIRACESLGIVLNFMEDKVDYEDKKNSIVDNLSRIFRNIFQASKETVIKCIHALCIKYENAVVKYFHFIRSSVQKVDQTLKSKYLEVLLVLITKLTPENIYTELNHISFKYLLKIKISSCERVQLQIMSLLAKRLSPTNLIELAKLISPYAKHDLSQYREMTYEIFISIHNRFYRDISEDSDTSELLIFASKILLDGLMDPSEDLQKKLLEFWTEENSGNRKLTERCTDRLLEILNMYSPELEEVYLHILPLAMLQLTSKTPDFNTKICDPLEECQFIPYQIDVTCKTKNLASVAPLFANSHASQKNYSFAHSTQTLQDLSTYANSIPSMSIASDSKFAPQNALAFEPTIDEELDDFEVPEVTPVPEFKKPKELRDSLRASLYIQESSKIREDMRLREIKKNERHKEMIKMEKIRQRNTVKMTKEYTLGDYPDISITNSSLLQPLQKLATRDHNVCKYVIVSIFRSLIETMSGIKSTSEYRDKVSQSLKFILENCRKQNPLMATILEMTWSTNITDFCSDNVAKAAKSNQLLSLGALVLEEKLIKEDDYTGPPLKKQRNSVTHDDPHTNEWVQLASLYESMNEVDVVLSIFSDRVSRKSLQEATFARAANDWTTAKDAYLKAYEMESGSIKEHCLEGYYQCLAHLLCWKTMAKSIKQKLNNDYNNIWKPSWQEDWIVPWMFSAHVQLMLKGQRIDSSAESNSFEEALMEWMKDKNKCDHIKRCYGEEVAILLDEDNRAAQFDCLNGALEGIREQWIHLNPLSASQRIRLLLKLQGINEVHVYLKYSKEPDDFSKIRKLLNYWNHNVPSVHDDLITSSKLTTYRIHFAEVLGKKLATELDSQDENIQIELRNLCYKQKLKMTDAALYQKNLKIVKFHSYYTESHVEEVSDNLKDEFQMIIAKYNYLEGILKKTNSDKLNSYEKSWIQTEKLVKEYEKPHFKVLAAQHLATLADTLVNLSINDEIFYNDLKTKEHIVNAVSTECVASNDLIEKLHAYSLSYLRKSCNLANEKSIGPCYLKLSKYCHARITDPETDSRYQTGNPNDLIQEFVRSTLRAMSYGLQEAAYYFPCMLKKEYLENEETREIFIRESRDIQAWLFLAWQAQLLSHLGSSITPTIIPIIEKIVNTYPNAMVYTFRLTAETNPAILDDPLLFKIREILMGDRKIEHFLMAIEYLAQPELYLRDQLTTFLSNLKHGRDTALQTLLKKAFPRGSGDTDSPAQGSLYEHINVFREQIEKIRNYERHDAISQHVTTLQKRLRDALMNRESKNQKSPRFRRFLGESDEKQLKSYSPWLHEIPPGEIEIPGQYTGDRKPMPKYHAKIMRFESTVQIMSSLRRPMKVTMIGDDARNYYFLVKHGEDLRLDQRIQQLFAVMNNALKVDTACRQRQLVIDTYQVIPLSTSVGLIEWVDDTKRLCDFVDFTLDKKQQSQHKEALDRYTKWISKAAPNLHLTEQYKKALNKYSAEDVKAKMAELTNMCQVDSLRDTFKLLSSSPESFMALRHNFVTSYGTMCVAQWILGIGDRHLENTLISVKSGRSLGIDFGLAFGAGIALPIPELMPFRLTPQIVGLLKPFNENDLLECTMIHVMNALRQDRSPLLACMDVFVHEPLKWTEHVNKLNVEIGQSTIDVKWLPEKKIRTVMEKLNGGKSSLIVWKQLKDYHNDEYLARYEAILCGLDERHKRKRATMKDKNLSVKEQVECLLDQATDPNILGRSYAYWKPWL</sequence>
<comment type="similarity">
    <text evidence="2">Belongs to the PI3/PI4-kinase family.</text>
</comment>
<dbReference type="RefSeq" id="XP_015589645.1">
    <property type="nucleotide sequence ID" value="XM_015734159.2"/>
</dbReference>
<dbReference type="GO" id="GO:0004677">
    <property type="term" value="F:DNA-dependent protein kinase activity"/>
    <property type="evidence" value="ECO:0007669"/>
    <property type="project" value="InterPro"/>
</dbReference>
<dbReference type="PANTHER" id="PTHR11139:SF68">
    <property type="entry name" value="DNA-DEPENDENT PROTEIN KINASE CATALYTIC SUBUNIT"/>
    <property type="match status" value="1"/>
</dbReference>
<dbReference type="Gene3D" id="1.25.10.10">
    <property type="entry name" value="Leucine-rich Repeat Variant"/>
    <property type="match status" value="1"/>
</dbReference>
<dbReference type="Pfam" id="PF19704">
    <property type="entry name" value="DNAPKcs_CC5"/>
    <property type="match status" value="2"/>
</dbReference>
<organism evidence="8 10">
    <name type="scientific">Cephus cinctus</name>
    <name type="common">Wheat stem sawfly</name>
    <dbReference type="NCBI Taxonomy" id="211228"/>
    <lineage>
        <taxon>Eukaryota</taxon>
        <taxon>Metazoa</taxon>
        <taxon>Ecdysozoa</taxon>
        <taxon>Arthropoda</taxon>
        <taxon>Hexapoda</taxon>
        <taxon>Insecta</taxon>
        <taxon>Pterygota</taxon>
        <taxon>Neoptera</taxon>
        <taxon>Endopterygota</taxon>
        <taxon>Hymenoptera</taxon>
        <taxon>Cephoidea</taxon>
        <taxon>Cephidae</taxon>
        <taxon>Cephus</taxon>
    </lineage>
</organism>
<dbReference type="CDD" id="cd05172">
    <property type="entry name" value="PIKKc_DNA-PK"/>
    <property type="match status" value="1"/>
</dbReference>
<dbReference type="SUPFAM" id="SSF48371">
    <property type="entry name" value="ARM repeat"/>
    <property type="match status" value="1"/>
</dbReference>
<dbReference type="InterPro" id="IPR037706">
    <property type="entry name" value="DNA-PK_dom"/>
</dbReference>
<dbReference type="PANTHER" id="PTHR11139">
    <property type="entry name" value="ATAXIA TELANGIECTASIA MUTATED ATM -RELATED"/>
    <property type="match status" value="1"/>
</dbReference>
<evidence type="ECO:0000256" key="1">
    <source>
        <dbReference type="ARBA" id="ARBA00004123"/>
    </source>
</evidence>
<evidence type="ECO:0000259" key="6">
    <source>
        <dbReference type="PROSITE" id="PS50290"/>
    </source>
</evidence>
<dbReference type="SMART" id="SM01343">
    <property type="entry name" value="FATC"/>
    <property type="match status" value="1"/>
</dbReference>
<dbReference type="InterPro" id="IPR050517">
    <property type="entry name" value="DDR_Repair_Kinase"/>
</dbReference>
<evidence type="ECO:0000313" key="9">
    <source>
        <dbReference type="RefSeq" id="XP_015589645.1"/>
    </source>
</evidence>
<dbReference type="PROSITE" id="PS51190">
    <property type="entry name" value="FATC"/>
    <property type="match status" value="1"/>
</dbReference>
<dbReference type="InterPro" id="IPR011989">
    <property type="entry name" value="ARM-like"/>
</dbReference>
<dbReference type="Gene3D" id="1.10.1070.11">
    <property type="entry name" value="Phosphatidylinositol 3-/4-kinase, catalytic domain"/>
    <property type="match status" value="1"/>
</dbReference>
<dbReference type="SUPFAM" id="SSF56112">
    <property type="entry name" value="Protein kinase-like (PK-like)"/>
    <property type="match status" value="1"/>
</dbReference>
<dbReference type="InterPro" id="IPR016024">
    <property type="entry name" value="ARM-type_fold"/>
</dbReference>
<dbReference type="Pfam" id="PF08163">
    <property type="entry name" value="DNAPKcs_CC3"/>
    <property type="match status" value="1"/>
</dbReference>
<evidence type="ECO:0000256" key="4">
    <source>
        <dbReference type="ARBA" id="ARBA00022763"/>
    </source>
</evidence>